<evidence type="ECO:0000256" key="1">
    <source>
        <dbReference type="SAM" id="SignalP"/>
    </source>
</evidence>
<keyword evidence="3" id="KW-1185">Reference proteome</keyword>
<evidence type="ECO:0000313" key="3">
    <source>
        <dbReference type="Proteomes" id="UP000625711"/>
    </source>
</evidence>
<proteinExistence type="predicted"/>
<accession>A0A834IPS6</accession>
<reference evidence="2" key="1">
    <citation type="submission" date="2020-08" db="EMBL/GenBank/DDBJ databases">
        <title>Genome sequencing and assembly of the red palm weevil Rhynchophorus ferrugineus.</title>
        <authorList>
            <person name="Dias G.B."/>
            <person name="Bergman C.M."/>
            <person name="Manee M."/>
        </authorList>
    </citation>
    <scope>NUCLEOTIDE SEQUENCE</scope>
    <source>
        <strain evidence="2">AA-2017</strain>
        <tissue evidence="2">Whole larva</tissue>
    </source>
</reference>
<feature type="signal peptide" evidence="1">
    <location>
        <begin position="1"/>
        <end position="21"/>
    </location>
</feature>
<sequence length="66" mass="7345">MNFGGFLGFLAFFLLVAATLARPEGNATNEHHVKHRIVQNPFAPFAIPIFLTEDEDETNKIRSSAD</sequence>
<feature type="chain" id="PRO_5032715072" evidence="1">
    <location>
        <begin position="22"/>
        <end position="66"/>
    </location>
</feature>
<dbReference type="AlphaFoldDB" id="A0A834IPS6"/>
<name>A0A834IPS6_RHYFE</name>
<dbReference type="Proteomes" id="UP000625711">
    <property type="component" value="Unassembled WGS sequence"/>
</dbReference>
<comment type="caution">
    <text evidence="2">The sequence shown here is derived from an EMBL/GenBank/DDBJ whole genome shotgun (WGS) entry which is preliminary data.</text>
</comment>
<keyword evidence="1" id="KW-0732">Signal</keyword>
<organism evidence="2 3">
    <name type="scientific">Rhynchophorus ferrugineus</name>
    <name type="common">Red palm weevil</name>
    <name type="synonym">Curculio ferrugineus</name>
    <dbReference type="NCBI Taxonomy" id="354439"/>
    <lineage>
        <taxon>Eukaryota</taxon>
        <taxon>Metazoa</taxon>
        <taxon>Ecdysozoa</taxon>
        <taxon>Arthropoda</taxon>
        <taxon>Hexapoda</taxon>
        <taxon>Insecta</taxon>
        <taxon>Pterygota</taxon>
        <taxon>Neoptera</taxon>
        <taxon>Endopterygota</taxon>
        <taxon>Coleoptera</taxon>
        <taxon>Polyphaga</taxon>
        <taxon>Cucujiformia</taxon>
        <taxon>Curculionidae</taxon>
        <taxon>Dryophthorinae</taxon>
        <taxon>Rhynchophorus</taxon>
    </lineage>
</organism>
<protein>
    <submittedName>
        <fullName evidence="2">Uncharacterized protein</fullName>
    </submittedName>
</protein>
<gene>
    <name evidence="2" type="ORF">GWI33_004249</name>
</gene>
<dbReference type="EMBL" id="JAACXV010000222">
    <property type="protein sequence ID" value="KAF7281815.1"/>
    <property type="molecule type" value="Genomic_DNA"/>
</dbReference>
<evidence type="ECO:0000313" key="2">
    <source>
        <dbReference type="EMBL" id="KAF7281815.1"/>
    </source>
</evidence>